<dbReference type="InterPro" id="IPR036388">
    <property type="entry name" value="WH-like_DNA-bd_sf"/>
</dbReference>
<protein>
    <submittedName>
        <fullName evidence="6">DNA-binding transcriptional LysR family regulator</fullName>
    </submittedName>
</protein>
<dbReference type="EMBL" id="JAASRM010000001">
    <property type="protein sequence ID" value="NIK89000.1"/>
    <property type="molecule type" value="Genomic_DNA"/>
</dbReference>
<dbReference type="Pfam" id="PF03466">
    <property type="entry name" value="LysR_substrate"/>
    <property type="match status" value="1"/>
</dbReference>
<dbReference type="InterPro" id="IPR005119">
    <property type="entry name" value="LysR_subst-bd"/>
</dbReference>
<dbReference type="GO" id="GO:0043565">
    <property type="term" value="F:sequence-specific DNA binding"/>
    <property type="evidence" value="ECO:0007669"/>
    <property type="project" value="TreeGrafter"/>
</dbReference>
<dbReference type="PROSITE" id="PS50931">
    <property type="entry name" value="HTH_LYSR"/>
    <property type="match status" value="1"/>
</dbReference>
<keyword evidence="4" id="KW-0804">Transcription</keyword>
<dbReference type="GO" id="GO:0003700">
    <property type="term" value="F:DNA-binding transcription factor activity"/>
    <property type="evidence" value="ECO:0007669"/>
    <property type="project" value="InterPro"/>
</dbReference>
<dbReference type="AlphaFoldDB" id="A0A846N1K3"/>
<accession>A0A846N1K3</accession>
<dbReference type="CDD" id="cd08422">
    <property type="entry name" value="PBP2_CrgA_like"/>
    <property type="match status" value="1"/>
</dbReference>
<dbReference type="Gene3D" id="1.10.10.10">
    <property type="entry name" value="Winged helix-like DNA-binding domain superfamily/Winged helix DNA-binding domain"/>
    <property type="match status" value="1"/>
</dbReference>
<evidence type="ECO:0000256" key="1">
    <source>
        <dbReference type="ARBA" id="ARBA00009437"/>
    </source>
</evidence>
<dbReference type="GO" id="GO:0006351">
    <property type="term" value="P:DNA-templated transcription"/>
    <property type="evidence" value="ECO:0007669"/>
    <property type="project" value="TreeGrafter"/>
</dbReference>
<dbReference type="SUPFAM" id="SSF53850">
    <property type="entry name" value="Periplasmic binding protein-like II"/>
    <property type="match status" value="1"/>
</dbReference>
<keyword evidence="2" id="KW-0805">Transcription regulation</keyword>
<dbReference type="PANTHER" id="PTHR30537">
    <property type="entry name" value="HTH-TYPE TRANSCRIPTIONAL REGULATOR"/>
    <property type="match status" value="1"/>
</dbReference>
<comment type="similarity">
    <text evidence="1">Belongs to the LysR transcriptional regulatory family.</text>
</comment>
<evidence type="ECO:0000259" key="5">
    <source>
        <dbReference type="PROSITE" id="PS50931"/>
    </source>
</evidence>
<name>A0A846N1K3_9PROT</name>
<dbReference type="FunFam" id="1.10.10.10:FF:000001">
    <property type="entry name" value="LysR family transcriptional regulator"/>
    <property type="match status" value="1"/>
</dbReference>
<dbReference type="Proteomes" id="UP000570514">
    <property type="component" value="Unassembled WGS sequence"/>
</dbReference>
<dbReference type="InterPro" id="IPR036390">
    <property type="entry name" value="WH_DNA-bd_sf"/>
</dbReference>
<dbReference type="PANTHER" id="PTHR30537:SF5">
    <property type="entry name" value="HTH-TYPE TRANSCRIPTIONAL ACTIVATOR TTDR-RELATED"/>
    <property type="match status" value="1"/>
</dbReference>
<feature type="domain" description="HTH lysR-type" evidence="5">
    <location>
        <begin position="5"/>
        <end position="62"/>
    </location>
</feature>
<evidence type="ECO:0000256" key="2">
    <source>
        <dbReference type="ARBA" id="ARBA00023015"/>
    </source>
</evidence>
<proteinExistence type="inferred from homology"/>
<dbReference type="RefSeq" id="WP_167083123.1">
    <property type="nucleotide sequence ID" value="NZ_BAAADC010000001.1"/>
</dbReference>
<evidence type="ECO:0000256" key="4">
    <source>
        <dbReference type="ARBA" id="ARBA00023163"/>
    </source>
</evidence>
<dbReference type="InterPro" id="IPR058163">
    <property type="entry name" value="LysR-type_TF_proteobact-type"/>
</dbReference>
<evidence type="ECO:0000256" key="3">
    <source>
        <dbReference type="ARBA" id="ARBA00023125"/>
    </source>
</evidence>
<dbReference type="PRINTS" id="PR00039">
    <property type="entry name" value="HTHLYSR"/>
</dbReference>
<comment type="caution">
    <text evidence="6">The sequence shown here is derived from an EMBL/GenBank/DDBJ whole genome shotgun (WGS) entry which is preliminary data.</text>
</comment>
<evidence type="ECO:0000313" key="7">
    <source>
        <dbReference type="Proteomes" id="UP000570514"/>
    </source>
</evidence>
<dbReference type="SUPFAM" id="SSF46785">
    <property type="entry name" value="Winged helix' DNA-binding domain"/>
    <property type="match status" value="1"/>
</dbReference>
<sequence>MATLPDFEALAVFAKVAEFQSFVRAAGELKMSKPTVSKAVTRLEQRLGASLFNRTSRKLALTEAGQRLLARASAMLAEGEAAESEALSQSQTPRGLLRIAVPMSFGVMHVAPLLPLFFREYPEVQVDLHLSDDLVDIVGDGFDAAIRIAALPDSSLMAKRLCGMPLYLLAAPAYLKEHGRPKHPMHLSEHKALTYSYQLRQGVWQFKKKNGEVASVRPSGPLRVNNGEAMLPSILGGIGVGILPEFIAREAIAKKEVEILLPEWSLPEGAVYWLTPPGGPKPQRVTAMGDFLAKQLGKKR</sequence>
<evidence type="ECO:0000313" key="6">
    <source>
        <dbReference type="EMBL" id="NIK89000.1"/>
    </source>
</evidence>
<dbReference type="Gene3D" id="3.40.190.290">
    <property type="match status" value="1"/>
</dbReference>
<organism evidence="6 7">
    <name type="scientific">Rhizomicrobium palustre</name>
    <dbReference type="NCBI Taxonomy" id="189966"/>
    <lineage>
        <taxon>Bacteria</taxon>
        <taxon>Pseudomonadati</taxon>
        <taxon>Pseudomonadota</taxon>
        <taxon>Alphaproteobacteria</taxon>
        <taxon>Micropepsales</taxon>
        <taxon>Micropepsaceae</taxon>
        <taxon>Rhizomicrobium</taxon>
    </lineage>
</organism>
<keyword evidence="3 6" id="KW-0238">DNA-binding</keyword>
<keyword evidence="7" id="KW-1185">Reference proteome</keyword>
<gene>
    <name evidence="6" type="ORF">FHS83_002318</name>
</gene>
<dbReference type="InterPro" id="IPR000847">
    <property type="entry name" value="LysR_HTH_N"/>
</dbReference>
<dbReference type="Pfam" id="PF00126">
    <property type="entry name" value="HTH_1"/>
    <property type="match status" value="1"/>
</dbReference>
<reference evidence="6 7" key="1">
    <citation type="submission" date="2020-03" db="EMBL/GenBank/DDBJ databases">
        <title>Genomic Encyclopedia of Type Strains, Phase IV (KMG-IV): sequencing the most valuable type-strain genomes for metagenomic binning, comparative biology and taxonomic classification.</title>
        <authorList>
            <person name="Goeker M."/>
        </authorList>
    </citation>
    <scope>NUCLEOTIDE SEQUENCE [LARGE SCALE GENOMIC DNA]</scope>
    <source>
        <strain evidence="6 7">DSM 19867</strain>
    </source>
</reference>